<keyword evidence="3" id="KW-1185">Reference proteome</keyword>
<protein>
    <submittedName>
        <fullName evidence="2">Uncharacterized protein</fullName>
    </submittedName>
</protein>
<evidence type="ECO:0000256" key="1">
    <source>
        <dbReference type="SAM" id="MobiDB-lite"/>
    </source>
</evidence>
<evidence type="ECO:0000313" key="3">
    <source>
        <dbReference type="Proteomes" id="UP000679126"/>
    </source>
</evidence>
<dbReference type="RefSeq" id="WP_209142381.1">
    <property type="nucleotide sequence ID" value="NZ_JAGHKP010000001.1"/>
</dbReference>
<evidence type="ECO:0000313" key="2">
    <source>
        <dbReference type="EMBL" id="MBO9150789.1"/>
    </source>
</evidence>
<organism evidence="2 3">
    <name type="scientific">Chitinophaga chungangae</name>
    <dbReference type="NCBI Taxonomy" id="2821488"/>
    <lineage>
        <taxon>Bacteria</taxon>
        <taxon>Pseudomonadati</taxon>
        <taxon>Bacteroidota</taxon>
        <taxon>Chitinophagia</taxon>
        <taxon>Chitinophagales</taxon>
        <taxon>Chitinophagaceae</taxon>
        <taxon>Chitinophaga</taxon>
    </lineage>
</organism>
<dbReference type="PROSITE" id="PS51257">
    <property type="entry name" value="PROKAR_LIPOPROTEIN"/>
    <property type="match status" value="1"/>
</dbReference>
<comment type="caution">
    <text evidence="2">The sequence shown here is derived from an EMBL/GenBank/DDBJ whole genome shotgun (WGS) entry which is preliminary data.</text>
</comment>
<reference evidence="3" key="1">
    <citation type="submission" date="2021-03" db="EMBL/GenBank/DDBJ databases">
        <title>Assistant Professor.</title>
        <authorList>
            <person name="Huq M.A."/>
        </authorList>
    </citation>
    <scope>NUCLEOTIDE SEQUENCE [LARGE SCALE GENOMIC DNA]</scope>
    <source>
        <strain evidence="3">MAH-28</strain>
    </source>
</reference>
<accession>A0ABS3Y9H7</accession>
<name>A0ABS3Y9H7_9BACT</name>
<gene>
    <name evidence="2" type="ORF">J7I43_01105</name>
</gene>
<proteinExistence type="predicted"/>
<dbReference type="Proteomes" id="UP000679126">
    <property type="component" value="Unassembled WGS sequence"/>
</dbReference>
<dbReference type="EMBL" id="JAGHKP010000001">
    <property type="protein sequence ID" value="MBO9150789.1"/>
    <property type="molecule type" value="Genomic_DNA"/>
</dbReference>
<sequence>MTNKRIRPYLAPGIVAACLLVLYMYGNVRAIRYCNCKNTEDWKPGEERSAARGSSGRSHFYHK</sequence>
<feature type="region of interest" description="Disordered" evidence="1">
    <location>
        <begin position="43"/>
        <end position="63"/>
    </location>
</feature>
<feature type="compositionally biased region" description="Low complexity" evidence="1">
    <location>
        <begin position="51"/>
        <end position="63"/>
    </location>
</feature>